<feature type="compositionally biased region" description="Basic and acidic residues" evidence="6">
    <location>
        <begin position="1"/>
        <end position="12"/>
    </location>
</feature>
<organism evidence="8">
    <name type="scientific">Noccaea caerulescens</name>
    <name type="common">Alpine penny-cress</name>
    <name type="synonym">Thlaspi caerulescens</name>
    <dbReference type="NCBI Taxonomy" id="107243"/>
    <lineage>
        <taxon>Eukaryota</taxon>
        <taxon>Viridiplantae</taxon>
        <taxon>Streptophyta</taxon>
        <taxon>Embryophyta</taxon>
        <taxon>Tracheophyta</taxon>
        <taxon>Spermatophyta</taxon>
        <taxon>Magnoliopsida</taxon>
        <taxon>eudicotyledons</taxon>
        <taxon>Gunneridae</taxon>
        <taxon>Pentapetalae</taxon>
        <taxon>rosids</taxon>
        <taxon>malvids</taxon>
        <taxon>Brassicales</taxon>
        <taxon>Brassicaceae</taxon>
        <taxon>Coluteocarpeae</taxon>
        <taxon>Noccaea</taxon>
    </lineage>
</organism>
<name>A0A1J3DG37_NOCCA</name>
<feature type="compositionally biased region" description="Polar residues" evidence="6">
    <location>
        <begin position="88"/>
        <end position="97"/>
    </location>
</feature>
<evidence type="ECO:0000259" key="7">
    <source>
        <dbReference type="Pfam" id="PF02234"/>
    </source>
</evidence>
<reference evidence="8" key="1">
    <citation type="submission" date="2016-07" db="EMBL/GenBank/DDBJ databases">
        <title>De novo transcriptome assembly of four accessions of the metal hyperaccumulator plant Noccaea caerulescens.</title>
        <authorList>
            <person name="Blande D."/>
            <person name="Halimaa P."/>
            <person name="Tervahauta A.I."/>
            <person name="Aarts M.G."/>
            <person name="Karenlampi S.O."/>
        </authorList>
    </citation>
    <scope>NUCLEOTIDE SEQUENCE</scope>
</reference>
<dbReference type="GO" id="GO:0051726">
    <property type="term" value="P:regulation of cell cycle"/>
    <property type="evidence" value="ECO:0007669"/>
    <property type="project" value="InterPro"/>
</dbReference>
<feature type="domain" description="Cyclin-dependent kinase inhibitor" evidence="7">
    <location>
        <begin position="156"/>
        <end position="200"/>
    </location>
</feature>
<protein>
    <recommendedName>
        <fullName evidence="5">Cyclin-dependent kinase inhibitor</fullName>
    </recommendedName>
</protein>
<dbReference type="Pfam" id="PF02234">
    <property type="entry name" value="CDI"/>
    <property type="match status" value="1"/>
</dbReference>
<evidence type="ECO:0000313" key="8">
    <source>
        <dbReference type="EMBL" id="JAU18970.1"/>
    </source>
</evidence>
<dbReference type="InterPro" id="IPR044898">
    <property type="entry name" value="CDI_dom_sf"/>
</dbReference>
<feature type="region of interest" description="Disordered" evidence="6">
    <location>
        <begin position="1"/>
        <end position="37"/>
    </location>
</feature>
<keyword evidence="4" id="KW-0131">Cell cycle</keyword>
<feature type="region of interest" description="Disordered" evidence="6">
    <location>
        <begin position="49"/>
        <end position="165"/>
    </location>
</feature>
<dbReference type="GO" id="GO:0004861">
    <property type="term" value="F:cyclin-dependent protein serine/threonine kinase inhibitor activity"/>
    <property type="evidence" value="ECO:0007669"/>
    <property type="project" value="UniProtKB-UniRule"/>
</dbReference>
<dbReference type="PANTHER" id="PTHR46776">
    <property type="entry name" value="CYCLIN-DEPENDENT KINASE INHIBITOR 4-RELATED"/>
    <property type="match status" value="1"/>
</dbReference>
<comment type="subcellular location">
    <subcellularLocation>
        <location evidence="1">Nucleus</location>
        <location evidence="1">Nucleoplasm</location>
    </subcellularLocation>
</comment>
<dbReference type="Gene3D" id="4.10.365.10">
    <property type="entry name" value="p27"/>
    <property type="match status" value="1"/>
</dbReference>
<comment type="similarity">
    <text evidence="2 5">Belongs to the CDI family. ICK/KRP subfamily.</text>
</comment>
<evidence type="ECO:0000256" key="1">
    <source>
        <dbReference type="ARBA" id="ARBA00004642"/>
    </source>
</evidence>
<keyword evidence="3 5" id="KW-0649">Protein kinase inhibitor</keyword>
<feature type="compositionally biased region" description="Basic and acidic residues" evidence="6">
    <location>
        <begin position="144"/>
        <end position="158"/>
    </location>
</feature>
<proteinExistence type="inferred from homology"/>
<evidence type="ECO:0000256" key="3">
    <source>
        <dbReference type="ARBA" id="ARBA00023013"/>
    </source>
</evidence>
<dbReference type="GO" id="GO:0005654">
    <property type="term" value="C:nucleoplasm"/>
    <property type="evidence" value="ECO:0007669"/>
    <property type="project" value="UniProtKB-SubCell"/>
</dbReference>
<accession>A0A1J3DG37</accession>
<gene>
    <name evidence="8" type="ORF">GA_TR2593_c0_g1_i1_g.8375</name>
</gene>
<dbReference type="InterPro" id="IPR003175">
    <property type="entry name" value="CDI_dom"/>
</dbReference>
<feature type="compositionally biased region" description="Low complexity" evidence="6">
    <location>
        <begin position="49"/>
        <end position="59"/>
    </location>
</feature>
<dbReference type="EMBL" id="GEVI01013350">
    <property type="protein sequence ID" value="JAU18970.1"/>
    <property type="molecule type" value="Transcribed_RNA"/>
</dbReference>
<evidence type="ECO:0000256" key="6">
    <source>
        <dbReference type="SAM" id="MobiDB-lite"/>
    </source>
</evidence>
<evidence type="ECO:0000256" key="5">
    <source>
        <dbReference type="PIRNR" id="PIRNR017811"/>
    </source>
</evidence>
<dbReference type="InterPro" id="IPR044275">
    <property type="entry name" value="KRP"/>
</dbReference>
<dbReference type="PIRSF" id="PIRSF017811">
    <property type="entry name" value="CDK_inhib_pln"/>
    <property type="match status" value="1"/>
</dbReference>
<evidence type="ECO:0000256" key="2">
    <source>
        <dbReference type="ARBA" id="ARBA00010274"/>
    </source>
</evidence>
<sequence>MSERNPDLKRDAEEIEASSTSVSPPKKKKLDDSSAESHVVVVVVPAVPSSSVASSAKSAQGGCSVTSAGEDDGSSSSICSDSVSSESNEIARNSPTSVVDLEAHQISETETETSTATARNFSKEGNPGSEALGEITEMESSSVTEKDDRREVSKKPTPEEIDDFFSELGDDDKQKRFIEKYNFDIVNDKPLEGRYKWDRVEPEKEIK</sequence>
<dbReference type="AlphaFoldDB" id="A0A1J3DG37"/>
<evidence type="ECO:0000256" key="4">
    <source>
        <dbReference type="ARBA" id="ARBA00023306"/>
    </source>
</evidence>
<feature type="compositionally biased region" description="Low complexity" evidence="6">
    <location>
        <begin position="74"/>
        <end position="87"/>
    </location>
</feature>